<reference evidence="2" key="1">
    <citation type="submission" date="2024-01" db="EMBL/GenBank/DDBJ databases">
        <title>GRCr8: a new rat reference genome assembly contstructed from accurate long reads and long range scaffolding.</title>
        <authorList>
            <person name="Doris P.A."/>
            <person name="Kalbfleisch T."/>
            <person name="Li K."/>
            <person name="Howe K."/>
            <person name="Wood J."/>
        </authorList>
    </citation>
    <scope>NUCLEOTIDE SEQUENCE [LARGE SCALE GENOMIC DNA]</scope>
    <source>
        <strain evidence="2">Brown Norway</strain>
    </source>
</reference>
<dbReference type="Gene3D" id="6.10.140.140">
    <property type="match status" value="1"/>
</dbReference>
<dbReference type="GeneTree" id="ENSGT00940000153505"/>
<dbReference type="PROSITE" id="PS50805">
    <property type="entry name" value="KRAB"/>
    <property type="match status" value="1"/>
</dbReference>
<evidence type="ECO:0000259" key="1">
    <source>
        <dbReference type="PROSITE" id="PS50805"/>
    </source>
</evidence>
<dbReference type="CDD" id="cd07765">
    <property type="entry name" value="KRAB_A-box"/>
    <property type="match status" value="1"/>
</dbReference>
<proteinExistence type="predicted"/>
<dbReference type="InterPro" id="IPR050169">
    <property type="entry name" value="Krueppel_C2H2_ZnF"/>
</dbReference>
<dbReference type="AlphaFoldDB" id="A0A8I6A2I8"/>
<dbReference type="GO" id="GO:0006355">
    <property type="term" value="P:regulation of DNA-templated transcription"/>
    <property type="evidence" value="ECO:0007669"/>
    <property type="project" value="InterPro"/>
</dbReference>
<gene>
    <name evidence="2 4" type="primary">Zfp717</name>
</gene>
<reference evidence="2" key="2">
    <citation type="submission" date="2025-08" db="UniProtKB">
        <authorList>
            <consortium name="Ensembl"/>
        </authorList>
    </citation>
    <scope>IDENTIFICATION</scope>
    <source>
        <strain evidence="2">Brown Norway</strain>
    </source>
</reference>
<feature type="domain" description="KRAB" evidence="1">
    <location>
        <begin position="4"/>
        <end position="75"/>
    </location>
</feature>
<evidence type="ECO:0000313" key="2">
    <source>
        <dbReference type="Ensembl" id="ENSRNOP00000085546.1"/>
    </source>
</evidence>
<sequence>MVLVSFEDVAVDFTWEEWQDLNAAQRTLYRDVMLENYRSLVFLGHCMVKPELILNLEQGLGPVSTAGTSVWNLSGRTEDS</sequence>
<reference evidence="2" key="3">
    <citation type="submission" date="2025-09" db="UniProtKB">
        <authorList>
            <consortium name="Ensembl"/>
        </authorList>
    </citation>
    <scope>IDENTIFICATION</scope>
    <source>
        <strain evidence="2">Brown Norway</strain>
    </source>
</reference>
<dbReference type="PANTHER" id="PTHR23232">
    <property type="entry name" value="KRAB DOMAIN C2H2 ZINC FINGER"/>
    <property type="match status" value="1"/>
</dbReference>
<protein>
    <submittedName>
        <fullName evidence="2">Zinc finger protein 717</fullName>
    </submittedName>
</protein>
<name>A0A8I6A2I8_RAT</name>
<dbReference type="Pfam" id="PF01352">
    <property type="entry name" value="KRAB"/>
    <property type="match status" value="1"/>
</dbReference>
<dbReference type="Proteomes" id="UP000002494">
    <property type="component" value="Chromosome 8"/>
</dbReference>
<organism evidence="2 3">
    <name type="scientific">Rattus norvegicus</name>
    <name type="common">Rat</name>
    <dbReference type="NCBI Taxonomy" id="10116"/>
    <lineage>
        <taxon>Eukaryota</taxon>
        <taxon>Metazoa</taxon>
        <taxon>Chordata</taxon>
        <taxon>Craniata</taxon>
        <taxon>Vertebrata</taxon>
        <taxon>Euteleostomi</taxon>
        <taxon>Mammalia</taxon>
        <taxon>Eutheria</taxon>
        <taxon>Euarchontoglires</taxon>
        <taxon>Glires</taxon>
        <taxon>Rodentia</taxon>
        <taxon>Myomorpha</taxon>
        <taxon>Muroidea</taxon>
        <taxon>Muridae</taxon>
        <taxon>Murinae</taxon>
        <taxon>Rattus</taxon>
    </lineage>
</organism>
<dbReference type="Ensembl" id="ENSRNOT00000117850.2">
    <property type="protein sequence ID" value="ENSRNOP00000085546.1"/>
    <property type="gene ID" value="ENSRNOG00000014331.7"/>
</dbReference>
<dbReference type="InterPro" id="IPR036051">
    <property type="entry name" value="KRAB_dom_sf"/>
</dbReference>
<accession>A0A8I6A2I8</accession>
<dbReference type="SUPFAM" id="SSF109640">
    <property type="entry name" value="KRAB domain (Kruppel-associated box)"/>
    <property type="match status" value="1"/>
</dbReference>
<dbReference type="AGR" id="RGD:2319964"/>
<dbReference type="SMART" id="SM00349">
    <property type="entry name" value="KRAB"/>
    <property type="match status" value="1"/>
</dbReference>
<evidence type="ECO:0000313" key="3">
    <source>
        <dbReference type="Proteomes" id="UP000002494"/>
    </source>
</evidence>
<dbReference type="PANTHER" id="PTHR23232:SF148">
    <property type="entry name" value="KRAB DOMAIN-CONTAINING PROTEIN"/>
    <property type="match status" value="1"/>
</dbReference>
<evidence type="ECO:0000313" key="4">
    <source>
        <dbReference type="RGD" id="2319964"/>
    </source>
</evidence>
<dbReference type="RGD" id="2319964">
    <property type="gene designation" value="Zfp717"/>
</dbReference>
<keyword evidence="3" id="KW-1185">Reference proteome</keyword>
<dbReference type="InterPro" id="IPR001909">
    <property type="entry name" value="KRAB"/>
</dbReference>